<keyword evidence="1" id="KW-0732">Signal</keyword>
<dbReference type="PANTHER" id="PTHR38705">
    <property type="entry name" value="PROTEIN RDS1"/>
    <property type="match status" value="1"/>
</dbReference>
<dbReference type="InterPro" id="IPR009078">
    <property type="entry name" value="Ferritin-like_SF"/>
</dbReference>
<feature type="chain" id="PRO_5040173422" evidence="1">
    <location>
        <begin position="20"/>
        <end position="296"/>
    </location>
</feature>
<dbReference type="OrthoDB" id="1001765at2759"/>
<dbReference type="InterPro" id="IPR012347">
    <property type="entry name" value="Ferritin-like"/>
</dbReference>
<dbReference type="Pfam" id="PF13668">
    <property type="entry name" value="Ferritin_2"/>
    <property type="match status" value="1"/>
</dbReference>
<evidence type="ECO:0000313" key="2">
    <source>
        <dbReference type="EMBL" id="KAG0324591.1"/>
    </source>
</evidence>
<gene>
    <name evidence="2" type="ORF">BGZ99_001655</name>
</gene>
<organism evidence="2 3">
    <name type="scientific">Dissophora globulifera</name>
    <dbReference type="NCBI Taxonomy" id="979702"/>
    <lineage>
        <taxon>Eukaryota</taxon>
        <taxon>Fungi</taxon>
        <taxon>Fungi incertae sedis</taxon>
        <taxon>Mucoromycota</taxon>
        <taxon>Mortierellomycotina</taxon>
        <taxon>Mortierellomycetes</taxon>
        <taxon>Mortierellales</taxon>
        <taxon>Mortierellaceae</taxon>
        <taxon>Dissophora</taxon>
    </lineage>
</organism>
<dbReference type="Gene3D" id="1.20.1260.10">
    <property type="match status" value="1"/>
</dbReference>
<accession>A0A9P6UXQ1</accession>
<dbReference type="EMBL" id="JAAAIP010000143">
    <property type="protein sequence ID" value="KAG0324591.1"/>
    <property type="molecule type" value="Genomic_DNA"/>
</dbReference>
<keyword evidence="3" id="KW-1185">Reference proteome</keyword>
<dbReference type="CDD" id="cd00657">
    <property type="entry name" value="Ferritin_like"/>
    <property type="match status" value="1"/>
</dbReference>
<reference evidence="2" key="1">
    <citation type="journal article" date="2020" name="Fungal Divers.">
        <title>Resolving the Mortierellaceae phylogeny through synthesis of multi-gene phylogenetics and phylogenomics.</title>
        <authorList>
            <person name="Vandepol N."/>
            <person name="Liber J."/>
            <person name="Desiro A."/>
            <person name="Na H."/>
            <person name="Kennedy M."/>
            <person name="Barry K."/>
            <person name="Grigoriev I.V."/>
            <person name="Miller A.N."/>
            <person name="O'Donnell K."/>
            <person name="Stajich J.E."/>
            <person name="Bonito G."/>
        </authorList>
    </citation>
    <scope>NUCLEOTIDE SEQUENCE</scope>
    <source>
        <strain evidence="2">REB-010B</strain>
    </source>
</reference>
<dbReference type="Proteomes" id="UP000738325">
    <property type="component" value="Unassembled WGS sequence"/>
</dbReference>
<dbReference type="SUPFAM" id="SSF47240">
    <property type="entry name" value="Ferritin-like"/>
    <property type="match status" value="1"/>
</dbReference>
<protein>
    <submittedName>
        <fullName evidence="2">Uncharacterized protein</fullName>
    </submittedName>
</protein>
<dbReference type="AlphaFoldDB" id="A0A9P6UXQ1"/>
<feature type="signal peptide" evidence="1">
    <location>
        <begin position="1"/>
        <end position="19"/>
    </location>
</feature>
<dbReference type="PANTHER" id="PTHR38705:SF1">
    <property type="entry name" value="PROTEIN RDS1"/>
    <property type="match status" value="1"/>
</dbReference>
<proteinExistence type="predicted"/>
<name>A0A9P6UXQ1_9FUNG</name>
<comment type="caution">
    <text evidence="2">The sequence shown here is derived from an EMBL/GenBank/DDBJ whole genome shotgun (WGS) entry which is preliminary data.</text>
</comment>
<evidence type="ECO:0000256" key="1">
    <source>
        <dbReference type="SAM" id="SignalP"/>
    </source>
</evidence>
<sequence length="296" mass="31920">MRFSTITVAIAAVALTVSAAPIYMDMAPESTPSTSSIDILNFALTLEHLEAAFYNYGYDKFDTSAYSDAGFDPRVRDRIEHIREHENDHVTTLTSVITSLGGSPVPVCTYKFPVDNVSQFLIIAQALEQTGVSAYTGALDGLDGDLLTAAGTIVTVEARQSYFLNVIQGQIGFPYAFDTPLDARQVITLATNFIDECPFDIGVTPFTQLTAALPTDGSTKVTTSFVGEESYSVEDTWCQFLYGNHLVISPRSECALPATAIGYVYVFVTSSKNPVNMANSDILAGPALLFNGSHSQ</sequence>
<evidence type="ECO:0000313" key="3">
    <source>
        <dbReference type="Proteomes" id="UP000738325"/>
    </source>
</evidence>
<dbReference type="InterPro" id="IPR039254">
    <property type="entry name" value="Rds1"/>
</dbReference>